<organism evidence="2 3">
    <name type="scientific">Cajanus cajan</name>
    <name type="common">Pigeon pea</name>
    <name type="synonym">Cajanus indicus</name>
    <dbReference type="NCBI Taxonomy" id="3821"/>
    <lineage>
        <taxon>Eukaryota</taxon>
        <taxon>Viridiplantae</taxon>
        <taxon>Streptophyta</taxon>
        <taxon>Embryophyta</taxon>
        <taxon>Tracheophyta</taxon>
        <taxon>Spermatophyta</taxon>
        <taxon>Magnoliopsida</taxon>
        <taxon>eudicotyledons</taxon>
        <taxon>Gunneridae</taxon>
        <taxon>Pentapetalae</taxon>
        <taxon>rosids</taxon>
        <taxon>fabids</taxon>
        <taxon>Fabales</taxon>
        <taxon>Fabaceae</taxon>
        <taxon>Papilionoideae</taxon>
        <taxon>50 kb inversion clade</taxon>
        <taxon>NPAAA clade</taxon>
        <taxon>indigoferoid/millettioid clade</taxon>
        <taxon>Phaseoleae</taxon>
        <taxon>Cajanus</taxon>
    </lineage>
</organism>
<sequence>MEAHKEKREQIKKEEEMKRGTKSSNKENDETVMKRVICESIVSGGGGEGERVQTLDDVLAFSRTVRNVDSSLE</sequence>
<evidence type="ECO:0000313" key="2">
    <source>
        <dbReference type="EMBL" id="KYP46740.1"/>
    </source>
</evidence>
<gene>
    <name evidence="2" type="ORF">KK1_031644</name>
</gene>
<protein>
    <submittedName>
        <fullName evidence="2">Uncharacterized protein</fullName>
    </submittedName>
</protein>
<name>A0A151RW36_CAJCA</name>
<reference evidence="2" key="1">
    <citation type="journal article" date="2012" name="Nat. Biotechnol.">
        <title>Draft genome sequence of pigeonpea (Cajanus cajan), an orphan legume crop of resource-poor farmers.</title>
        <authorList>
            <person name="Varshney R.K."/>
            <person name="Chen W."/>
            <person name="Li Y."/>
            <person name="Bharti A.K."/>
            <person name="Saxena R.K."/>
            <person name="Schlueter J.A."/>
            <person name="Donoghue M.T."/>
            <person name="Azam S."/>
            <person name="Fan G."/>
            <person name="Whaley A.M."/>
            <person name="Farmer A.D."/>
            <person name="Sheridan J."/>
            <person name="Iwata A."/>
            <person name="Tuteja R."/>
            <person name="Penmetsa R.V."/>
            <person name="Wu W."/>
            <person name="Upadhyaya H.D."/>
            <person name="Yang S.P."/>
            <person name="Shah T."/>
            <person name="Saxena K.B."/>
            <person name="Michael T."/>
            <person name="McCombie W.R."/>
            <person name="Yang B."/>
            <person name="Zhang G."/>
            <person name="Yang H."/>
            <person name="Wang J."/>
            <person name="Spillane C."/>
            <person name="Cook D.R."/>
            <person name="May G.D."/>
            <person name="Xu X."/>
            <person name="Jackson S.A."/>
        </authorList>
    </citation>
    <scope>NUCLEOTIDE SEQUENCE [LARGE SCALE GENOMIC DNA]</scope>
</reference>
<dbReference type="EMBL" id="KQ483548">
    <property type="protein sequence ID" value="KYP46740.1"/>
    <property type="molecule type" value="Genomic_DNA"/>
</dbReference>
<feature type="region of interest" description="Disordered" evidence="1">
    <location>
        <begin position="1"/>
        <end position="31"/>
    </location>
</feature>
<accession>A0A151RW36</accession>
<dbReference type="Proteomes" id="UP000075243">
    <property type="component" value="Unassembled WGS sequence"/>
</dbReference>
<dbReference type="AlphaFoldDB" id="A0A151RW36"/>
<dbReference type="Gramene" id="C.cajan_32241.t">
    <property type="protein sequence ID" value="C.cajan_32241.t.cds1"/>
    <property type="gene ID" value="C.cajan_32241"/>
</dbReference>
<evidence type="ECO:0000256" key="1">
    <source>
        <dbReference type="SAM" id="MobiDB-lite"/>
    </source>
</evidence>
<proteinExistence type="predicted"/>
<dbReference type="OMA" id="ERAETPH"/>
<keyword evidence="3" id="KW-1185">Reference proteome</keyword>
<evidence type="ECO:0000313" key="3">
    <source>
        <dbReference type="Proteomes" id="UP000075243"/>
    </source>
</evidence>